<dbReference type="Proteomes" id="UP001501391">
    <property type="component" value="Unassembled WGS sequence"/>
</dbReference>
<proteinExistence type="predicted"/>
<accession>A0ABP5N839</accession>
<dbReference type="RefSeq" id="WP_346162701.1">
    <property type="nucleotide sequence ID" value="NZ_BAAAOQ010000007.1"/>
</dbReference>
<protein>
    <submittedName>
        <fullName evidence="1">Uncharacterized protein</fullName>
    </submittedName>
</protein>
<evidence type="ECO:0000313" key="2">
    <source>
        <dbReference type="Proteomes" id="UP001501391"/>
    </source>
</evidence>
<sequence length="124" mass="13141">MRSKRGLRRLVLPDGTEYLWKVRHRHTDGGPCTEVLTLHRAGIPTHIVFPGVAVGGYGAHSGLVSDRHGHTANLHEPGVVRAFVDELRRRGPVTGDVDGWALLPAVSRAAAATPGVPPGCPPGP</sequence>
<gene>
    <name evidence="1" type="ORF">GCM10009787_26100</name>
</gene>
<dbReference type="EMBL" id="BAAAOQ010000007">
    <property type="protein sequence ID" value="GAA2195544.1"/>
    <property type="molecule type" value="Genomic_DNA"/>
</dbReference>
<name>A0ABP5N839_9ACTN</name>
<comment type="caution">
    <text evidence="1">The sequence shown here is derived from an EMBL/GenBank/DDBJ whole genome shotgun (WGS) entry which is preliminary data.</text>
</comment>
<evidence type="ECO:0000313" key="1">
    <source>
        <dbReference type="EMBL" id="GAA2195544.1"/>
    </source>
</evidence>
<keyword evidence="2" id="KW-1185">Reference proteome</keyword>
<reference evidence="2" key="1">
    <citation type="journal article" date="2019" name="Int. J. Syst. Evol. Microbiol.">
        <title>The Global Catalogue of Microorganisms (GCM) 10K type strain sequencing project: providing services to taxonomists for standard genome sequencing and annotation.</title>
        <authorList>
            <consortium name="The Broad Institute Genomics Platform"/>
            <consortium name="The Broad Institute Genome Sequencing Center for Infectious Disease"/>
            <person name="Wu L."/>
            <person name="Ma J."/>
        </authorList>
    </citation>
    <scope>NUCLEOTIDE SEQUENCE [LARGE SCALE GENOMIC DNA]</scope>
    <source>
        <strain evidence="2">JCM 14924</strain>
    </source>
</reference>
<organism evidence="1 2">
    <name type="scientific">Streptomyces bangladeshensis</name>
    <dbReference type="NCBI Taxonomy" id="295352"/>
    <lineage>
        <taxon>Bacteria</taxon>
        <taxon>Bacillati</taxon>
        <taxon>Actinomycetota</taxon>
        <taxon>Actinomycetes</taxon>
        <taxon>Kitasatosporales</taxon>
        <taxon>Streptomycetaceae</taxon>
        <taxon>Streptomyces</taxon>
    </lineage>
</organism>